<protein>
    <recommendedName>
        <fullName evidence="3">Glycosyltransferase</fullName>
    </recommendedName>
</protein>
<proteinExistence type="predicted"/>
<dbReference type="Gene3D" id="3.90.550.10">
    <property type="entry name" value="Spore Coat Polysaccharide Biosynthesis Protein SpsA, Chain A"/>
    <property type="match status" value="1"/>
</dbReference>
<reference evidence="1" key="1">
    <citation type="journal article" date="2021" name="Proc. Natl. Acad. Sci. U.S.A.">
        <title>Global biogeography of chemosynthetic symbionts reveals both localized and globally distributed symbiont groups. .</title>
        <authorList>
            <person name="Osvatic J.T."/>
            <person name="Wilkins L.G.E."/>
            <person name="Leibrecht L."/>
            <person name="Leray M."/>
            <person name="Zauner S."/>
            <person name="Polzin J."/>
            <person name="Camacho Y."/>
            <person name="Gros O."/>
            <person name="van Gils J.A."/>
            <person name="Eisen J.A."/>
            <person name="Petersen J.M."/>
            <person name="Yuen B."/>
        </authorList>
    </citation>
    <scope>NUCLEOTIDE SEQUENCE</scope>
    <source>
        <strain evidence="1">MAGclacostrist064TRANS</strain>
    </source>
</reference>
<dbReference type="InterPro" id="IPR029044">
    <property type="entry name" value="Nucleotide-diphossugar_trans"/>
</dbReference>
<evidence type="ECO:0008006" key="3">
    <source>
        <dbReference type="Google" id="ProtNLM"/>
    </source>
</evidence>
<accession>A0A9E4K9J1</accession>
<gene>
    <name evidence="1" type="ORF">JAZ07_01325</name>
</gene>
<evidence type="ECO:0000313" key="1">
    <source>
        <dbReference type="EMBL" id="MCG7944968.1"/>
    </source>
</evidence>
<dbReference type="Proteomes" id="UP000886667">
    <property type="component" value="Unassembled WGS sequence"/>
</dbReference>
<organism evidence="1 2">
    <name type="scientific">Candidatus Thiodiazotropha taylori</name>
    <dbReference type="NCBI Taxonomy" id="2792791"/>
    <lineage>
        <taxon>Bacteria</taxon>
        <taxon>Pseudomonadati</taxon>
        <taxon>Pseudomonadota</taxon>
        <taxon>Gammaproteobacteria</taxon>
        <taxon>Chromatiales</taxon>
        <taxon>Sedimenticolaceae</taxon>
        <taxon>Candidatus Thiodiazotropha</taxon>
    </lineage>
</organism>
<comment type="caution">
    <text evidence="1">The sequence shown here is derived from an EMBL/GenBank/DDBJ whole genome shotgun (WGS) entry which is preliminary data.</text>
</comment>
<dbReference type="AlphaFoldDB" id="A0A9E4K9J1"/>
<dbReference type="EMBL" id="JAEPCM010000016">
    <property type="protein sequence ID" value="MCG7944968.1"/>
    <property type="molecule type" value="Genomic_DNA"/>
</dbReference>
<sequence length="235" mass="27988">MKSVKNIVCVNTGTKYSKDYVNILYNMVSRNISGDFSFYVITDQKDLYTRPIKPIVIENAEQSWWDKFHLFAPNTLPRDEYLYLDLDVVIVDNIDKLFNRAGFSIIRDFIRPDQGLLGNKEYNSSVMYFKPKECIGIWEWFKNNEEHWRSYQDQIHFFGDQNVISEYLNHYEYYCNPFPDEWIWSYKKGVERGKTAGDRSRMFGDTIPPEGKICVFHGKPNPTEVDTDWVKENYR</sequence>
<dbReference type="SUPFAM" id="SSF53448">
    <property type="entry name" value="Nucleotide-diphospho-sugar transferases"/>
    <property type="match status" value="1"/>
</dbReference>
<name>A0A9E4K9J1_9GAMM</name>
<evidence type="ECO:0000313" key="2">
    <source>
        <dbReference type="Proteomes" id="UP000886667"/>
    </source>
</evidence>